<keyword evidence="1" id="KW-0732">Signal</keyword>
<dbReference type="EMBL" id="JBDIZK010000002">
    <property type="protein sequence ID" value="MEN3746494.1"/>
    <property type="molecule type" value="Genomic_DNA"/>
</dbReference>
<comment type="caution">
    <text evidence="2">The sequence shown here is derived from an EMBL/GenBank/DDBJ whole genome shotgun (WGS) entry which is preliminary data.</text>
</comment>
<name>A0ABV0B4L0_9SPHN</name>
<organism evidence="2 3">
    <name type="scientific">Sphingomonas rustica</name>
    <dbReference type="NCBI Taxonomy" id="3103142"/>
    <lineage>
        <taxon>Bacteria</taxon>
        <taxon>Pseudomonadati</taxon>
        <taxon>Pseudomonadota</taxon>
        <taxon>Alphaproteobacteria</taxon>
        <taxon>Sphingomonadales</taxon>
        <taxon>Sphingomonadaceae</taxon>
        <taxon>Sphingomonas</taxon>
    </lineage>
</organism>
<sequence>MRNALIGFGVAAPLLLMITPAQAQTPASDPVAKSAIVQGDYVAAERRLIQELRIHPGRPELLLNLAAVYSQTGRVSEARGLYRQVIAQNDVLMDVSADRTAGSHTIATTGLRRLETVQFTQR</sequence>
<reference evidence="2 3" key="1">
    <citation type="submission" date="2024-05" db="EMBL/GenBank/DDBJ databases">
        <title>Sphingomonas sp. HF-S3 16S ribosomal RNA gene Genome sequencing and assembly.</title>
        <authorList>
            <person name="Lee H."/>
        </authorList>
    </citation>
    <scope>NUCLEOTIDE SEQUENCE [LARGE SCALE GENOMIC DNA]</scope>
    <source>
        <strain evidence="2 3">HF-S3</strain>
    </source>
</reference>
<protein>
    <submittedName>
        <fullName evidence="2">Tetratricopeptide repeat protein</fullName>
    </submittedName>
</protein>
<evidence type="ECO:0000256" key="1">
    <source>
        <dbReference type="SAM" id="SignalP"/>
    </source>
</evidence>
<dbReference type="Proteomes" id="UP001427805">
    <property type="component" value="Unassembled WGS sequence"/>
</dbReference>
<evidence type="ECO:0000313" key="3">
    <source>
        <dbReference type="Proteomes" id="UP001427805"/>
    </source>
</evidence>
<evidence type="ECO:0000313" key="2">
    <source>
        <dbReference type="EMBL" id="MEN3746494.1"/>
    </source>
</evidence>
<keyword evidence="3" id="KW-1185">Reference proteome</keyword>
<dbReference type="InterPro" id="IPR011990">
    <property type="entry name" value="TPR-like_helical_dom_sf"/>
</dbReference>
<feature type="chain" id="PRO_5046710157" evidence="1">
    <location>
        <begin position="24"/>
        <end position="122"/>
    </location>
</feature>
<gene>
    <name evidence="2" type="ORF">TPR58_04900</name>
</gene>
<proteinExistence type="predicted"/>
<dbReference type="Gene3D" id="1.25.40.10">
    <property type="entry name" value="Tetratricopeptide repeat domain"/>
    <property type="match status" value="1"/>
</dbReference>
<feature type="signal peptide" evidence="1">
    <location>
        <begin position="1"/>
        <end position="23"/>
    </location>
</feature>
<dbReference type="SUPFAM" id="SSF48452">
    <property type="entry name" value="TPR-like"/>
    <property type="match status" value="1"/>
</dbReference>
<accession>A0ABV0B4L0</accession>
<dbReference type="RefSeq" id="WP_346245493.1">
    <property type="nucleotide sequence ID" value="NZ_JBDIZK010000002.1"/>
</dbReference>
<dbReference type="Pfam" id="PF14559">
    <property type="entry name" value="TPR_19"/>
    <property type="match status" value="1"/>
</dbReference>